<keyword evidence="5" id="KW-0547">Nucleotide-binding</keyword>
<evidence type="ECO:0000256" key="4">
    <source>
        <dbReference type="ARBA" id="ARBA00022692"/>
    </source>
</evidence>
<evidence type="ECO:0000313" key="12">
    <source>
        <dbReference type="Proteomes" id="UP001138997"/>
    </source>
</evidence>
<keyword evidence="9 10" id="KW-0472">Membrane</keyword>
<dbReference type="GO" id="GO:0005576">
    <property type="term" value="C:extracellular region"/>
    <property type="evidence" value="ECO:0007669"/>
    <property type="project" value="TreeGrafter"/>
</dbReference>
<accession>A0A9X1NB20</accession>
<name>A0A9X1NB20_9ACTN</name>
<dbReference type="GO" id="GO:0005524">
    <property type="term" value="F:ATP binding"/>
    <property type="evidence" value="ECO:0007669"/>
    <property type="project" value="UniProtKB-KW"/>
</dbReference>
<evidence type="ECO:0000256" key="8">
    <source>
        <dbReference type="ARBA" id="ARBA00022989"/>
    </source>
</evidence>
<comment type="caution">
    <text evidence="11">The sequence shown here is derived from an EMBL/GenBank/DDBJ whole genome shotgun (WGS) entry which is preliminary data.</text>
</comment>
<evidence type="ECO:0000256" key="5">
    <source>
        <dbReference type="ARBA" id="ARBA00022741"/>
    </source>
</evidence>
<keyword evidence="6" id="KW-0378">Hydrolase</keyword>
<dbReference type="PANTHER" id="PTHR40765">
    <property type="entry name" value="ESX-2 SECRETION SYSTEM ATPASE ECCB2"/>
    <property type="match status" value="1"/>
</dbReference>
<evidence type="ECO:0000256" key="1">
    <source>
        <dbReference type="ARBA" id="ARBA00004162"/>
    </source>
</evidence>
<dbReference type="InterPro" id="IPR044857">
    <property type="entry name" value="T7SS_EccB_R1"/>
</dbReference>
<reference evidence="11" key="1">
    <citation type="submission" date="2021-11" db="EMBL/GenBank/DDBJ databases">
        <title>Streptomyces corallinus and Kineosporia corallina sp. nov., two new coral-derived marine actinobacteria.</title>
        <authorList>
            <person name="Buangrab K."/>
            <person name="Sutthacheep M."/>
            <person name="Yeemin T."/>
            <person name="Harunari E."/>
            <person name="Igarashi Y."/>
            <person name="Sripreechasak P."/>
            <person name="Kanchanasin P."/>
            <person name="Tanasupawat S."/>
            <person name="Phongsopitanun W."/>
        </authorList>
    </citation>
    <scope>NUCLEOTIDE SEQUENCE</scope>
    <source>
        <strain evidence="11">JCM 31032</strain>
    </source>
</reference>
<keyword evidence="4 10" id="KW-0812">Transmembrane</keyword>
<dbReference type="Gene3D" id="2.40.50.910">
    <property type="entry name" value="Type VII secretion system EccB, repeat 3 domain"/>
    <property type="match status" value="1"/>
</dbReference>
<dbReference type="Pfam" id="PF05108">
    <property type="entry name" value="T7SS_ESX1_EccB"/>
    <property type="match status" value="1"/>
</dbReference>
<keyword evidence="7" id="KW-0067">ATP-binding</keyword>
<proteinExistence type="inferred from homology"/>
<dbReference type="RefSeq" id="WP_231438925.1">
    <property type="nucleotide sequence ID" value="NZ_JAJOMB010000002.1"/>
</dbReference>
<evidence type="ECO:0000256" key="3">
    <source>
        <dbReference type="ARBA" id="ARBA00022475"/>
    </source>
</evidence>
<keyword evidence="12" id="KW-1185">Reference proteome</keyword>
<feature type="transmembrane region" description="Helical" evidence="10">
    <location>
        <begin position="40"/>
        <end position="61"/>
    </location>
</feature>
<keyword evidence="3" id="KW-1003">Cell membrane</keyword>
<protein>
    <submittedName>
        <fullName evidence="11">Type VII secretion protein EccB</fullName>
    </submittedName>
</protein>
<comment type="similarity">
    <text evidence="2">Belongs to the EccB family.</text>
</comment>
<gene>
    <name evidence="11" type="primary">eccB</name>
    <name evidence="11" type="ORF">LR394_03760</name>
</gene>
<dbReference type="GO" id="GO:0016787">
    <property type="term" value="F:hydrolase activity"/>
    <property type="evidence" value="ECO:0007669"/>
    <property type="project" value="UniProtKB-KW"/>
</dbReference>
<evidence type="ECO:0000256" key="2">
    <source>
        <dbReference type="ARBA" id="ARBA00008149"/>
    </source>
</evidence>
<dbReference type="EMBL" id="JAJOMB010000002">
    <property type="protein sequence ID" value="MCD5309996.1"/>
    <property type="molecule type" value="Genomic_DNA"/>
</dbReference>
<evidence type="ECO:0000256" key="10">
    <source>
        <dbReference type="SAM" id="Phobius"/>
    </source>
</evidence>
<dbReference type="InterPro" id="IPR007795">
    <property type="entry name" value="T7SS_EccB"/>
</dbReference>
<evidence type="ECO:0000256" key="7">
    <source>
        <dbReference type="ARBA" id="ARBA00022840"/>
    </source>
</evidence>
<dbReference type="Proteomes" id="UP001138997">
    <property type="component" value="Unassembled WGS sequence"/>
</dbReference>
<dbReference type="AlphaFoldDB" id="A0A9X1NB20"/>
<sequence length="472" mass="49374">MASRKDLLDSYQFAARRVVSAAVVHETDPTEWPYRRLGGAGMGAVMITVIALAVAGIYGMIRPGGKTSWRDGSSVILVKETGATYVYLDGKLHLTPNFTSAALLAGTTTKVSTSTKSLAEVPRGPELGIADAPANLPVAADLVAPPWSFCTQQVWDTSNSELSRSWMLVGERPDAGTEIADAGLLVRTPSGTLWLIWQNMRFEIPDEGAARSALNLGNQVIVPVGEAWLEALPVGRPIAPIVVPRAGQASKALPKARIGQVRKVTSSSGTQYFLTLASRLSPITELQASLQNGAGAAVKKATPADVSAAGQTALRTATDPPAQAPDFVALRDSKTVACASWENGEFVPKISVESEVPVDSGLNSALQTATVSANGTSLADRVWVEPGKATLVQSRPSPESTSGPLYLVTDQGIRYAVPSDAVLSSLGLSGQESWSLPAAVIARIPEGPALDPQVALAALHAQEEIKDMLSGG</sequence>
<comment type="subcellular location">
    <subcellularLocation>
        <location evidence="1">Cell membrane</location>
        <topology evidence="1">Single-pass membrane protein</topology>
    </subcellularLocation>
</comment>
<dbReference type="PANTHER" id="PTHR40765:SF2">
    <property type="entry name" value="ESX-2 SECRETION SYSTEM ATPASE ECCB2"/>
    <property type="match status" value="1"/>
</dbReference>
<evidence type="ECO:0000256" key="9">
    <source>
        <dbReference type="ARBA" id="ARBA00023136"/>
    </source>
</evidence>
<dbReference type="Gene3D" id="3.30.2390.20">
    <property type="entry name" value="Type VII secretion system EccB, repeat 1 domain"/>
    <property type="match status" value="1"/>
</dbReference>
<evidence type="ECO:0000256" key="6">
    <source>
        <dbReference type="ARBA" id="ARBA00022801"/>
    </source>
</evidence>
<evidence type="ECO:0000313" key="11">
    <source>
        <dbReference type="EMBL" id="MCD5309996.1"/>
    </source>
</evidence>
<dbReference type="InterPro" id="IPR042485">
    <property type="entry name" value="T7SS_EccB_R3"/>
</dbReference>
<organism evidence="11 12">
    <name type="scientific">Kineosporia babensis</name>
    <dbReference type="NCBI Taxonomy" id="499548"/>
    <lineage>
        <taxon>Bacteria</taxon>
        <taxon>Bacillati</taxon>
        <taxon>Actinomycetota</taxon>
        <taxon>Actinomycetes</taxon>
        <taxon>Kineosporiales</taxon>
        <taxon>Kineosporiaceae</taxon>
        <taxon>Kineosporia</taxon>
    </lineage>
</organism>
<dbReference type="GO" id="GO:0005886">
    <property type="term" value="C:plasma membrane"/>
    <property type="evidence" value="ECO:0007669"/>
    <property type="project" value="UniProtKB-SubCell"/>
</dbReference>
<keyword evidence="8 10" id="KW-1133">Transmembrane helix</keyword>
<dbReference type="NCBIfam" id="TIGR03919">
    <property type="entry name" value="T7SS_EccB"/>
    <property type="match status" value="1"/>
</dbReference>